<dbReference type="RefSeq" id="WP_253760773.1">
    <property type="nucleotide sequence ID" value="NZ_JAMZDZ010000001.1"/>
</dbReference>
<dbReference type="EMBL" id="JBHSAY010000010">
    <property type="protein sequence ID" value="MFC4133434.1"/>
    <property type="molecule type" value="Genomic_DNA"/>
</dbReference>
<comment type="caution">
    <text evidence="2">The sequence shown here is derived from an EMBL/GenBank/DDBJ whole genome shotgun (WGS) entry which is preliminary data.</text>
</comment>
<evidence type="ECO:0000313" key="3">
    <source>
        <dbReference type="Proteomes" id="UP001595816"/>
    </source>
</evidence>
<feature type="chain" id="PRO_5047499971" description="Ig-like domain-containing protein" evidence="1">
    <location>
        <begin position="29"/>
        <end position="100"/>
    </location>
</feature>
<keyword evidence="3" id="KW-1185">Reference proteome</keyword>
<sequence>MAHRIRLALAGAALALGAATLTAAPAHAASLVTCESEGGYYDCYLPSGYYGQVWYYDGVHVAGTDGYSSMGGSCVVGTKHSVRVTFDGGGRSSTSFTCAA</sequence>
<protein>
    <recommendedName>
        <fullName evidence="4">Ig-like domain-containing protein</fullName>
    </recommendedName>
</protein>
<accession>A0ABV8LT44</accession>
<evidence type="ECO:0008006" key="4">
    <source>
        <dbReference type="Google" id="ProtNLM"/>
    </source>
</evidence>
<dbReference type="Proteomes" id="UP001595816">
    <property type="component" value="Unassembled WGS sequence"/>
</dbReference>
<proteinExistence type="predicted"/>
<evidence type="ECO:0000256" key="1">
    <source>
        <dbReference type="SAM" id="SignalP"/>
    </source>
</evidence>
<feature type="signal peptide" evidence="1">
    <location>
        <begin position="1"/>
        <end position="28"/>
    </location>
</feature>
<gene>
    <name evidence="2" type="ORF">ACFOZ4_22715</name>
</gene>
<keyword evidence="1" id="KW-0732">Signal</keyword>
<name>A0ABV8LT44_9ACTN</name>
<organism evidence="2 3">
    <name type="scientific">Hamadaea flava</name>
    <dbReference type="NCBI Taxonomy" id="1742688"/>
    <lineage>
        <taxon>Bacteria</taxon>
        <taxon>Bacillati</taxon>
        <taxon>Actinomycetota</taxon>
        <taxon>Actinomycetes</taxon>
        <taxon>Micromonosporales</taxon>
        <taxon>Micromonosporaceae</taxon>
        <taxon>Hamadaea</taxon>
    </lineage>
</organism>
<evidence type="ECO:0000313" key="2">
    <source>
        <dbReference type="EMBL" id="MFC4133434.1"/>
    </source>
</evidence>
<reference evidence="3" key="1">
    <citation type="journal article" date="2019" name="Int. J. Syst. Evol. Microbiol.">
        <title>The Global Catalogue of Microorganisms (GCM) 10K type strain sequencing project: providing services to taxonomists for standard genome sequencing and annotation.</title>
        <authorList>
            <consortium name="The Broad Institute Genomics Platform"/>
            <consortium name="The Broad Institute Genome Sequencing Center for Infectious Disease"/>
            <person name="Wu L."/>
            <person name="Ma J."/>
        </authorList>
    </citation>
    <scope>NUCLEOTIDE SEQUENCE [LARGE SCALE GENOMIC DNA]</scope>
    <source>
        <strain evidence="3">CGMCC 4.7289</strain>
    </source>
</reference>